<keyword evidence="3" id="KW-1185">Reference proteome</keyword>
<gene>
    <name evidence="2" type="ORF">TBK1r_13660</name>
</gene>
<dbReference type="SUPFAM" id="SSF52266">
    <property type="entry name" value="SGNH hydrolase"/>
    <property type="match status" value="1"/>
</dbReference>
<feature type="chain" id="PRO_5046640684" description="Sialate O-acetylesterase domain-containing protein" evidence="1">
    <location>
        <begin position="25"/>
        <end position="93"/>
    </location>
</feature>
<evidence type="ECO:0008006" key="4">
    <source>
        <dbReference type="Google" id="ProtNLM"/>
    </source>
</evidence>
<evidence type="ECO:0000313" key="2">
    <source>
        <dbReference type="EMBL" id="QDV82436.1"/>
    </source>
</evidence>
<accession>A0ABX5XKR5</accession>
<evidence type="ECO:0000256" key="1">
    <source>
        <dbReference type="SAM" id="SignalP"/>
    </source>
</evidence>
<keyword evidence="1" id="KW-0732">Signal</keyword>
<dbReference type="EMBL" id="CP036432">
    <property type="protein sequence ID" value="QDV82436.1"/>
    <property type="molecule type" value="Genomic_DNA"/>
</dbReference>
<dbReference type="RefSeq" id="WP_145208318.1">
    <property type="nucleotide sequence ID" value="NZ_CP036432.1"/>
</dbReference>
<evidence type="ECO:0000313" key="3">
    <source>
        <dbReference type="Proteomes" id="UP000318081"/>
    </source>
</evidence>
<reference evidence="2 3" key="1">
    <citation type="submission" date="2019-02" db="EMBL/GenBank/DDBJ databases">
        <title>Deep-cultivation of Planctomycetes and their phenomic and genomic characterization uncovers novel biology.</title>
        <authorList>
            <person name="Wiegand S."/>
            <person name="Jogler M."/>
            <person name="Boedeker C."/>
            <person name="Pinto D."/>
            <person name="Vollmers J."/>
            <person name="Rivas-Marin E."/>
            <person name="Kohn T."/>
            <person name="Peeters S.H."/>
            <person name="Heuer A."/>
            <person name="Rast P."/>
            <person name="Oberbeckmann S."/>
            <person name="Bunk B."/>
            <person name="Jeske O."/>
            <person name="Meyerdierks A."/>
            <person name="Storesund J.E."/>
            <person name="Kallscheuer N."/>
            <person name="Luecker S."/>
            <person name="Lage O.M."/>
            <person name="Pohl T."/>
            <person name="Merkel B.J."/>
            <person name="Hornburger P."/>
            <person name="Mueller R.-W."/>
            <person name="Bruemmer F."/>
            <person name="Labrenz M."/>
            <person name="Spormann A.M."/>
            <person name="Op den Camp H."/>
            <person name="Overmann J."/>
            <person name="Amann R."/>
            <person name="Jetten M.S.M."/>
            <person name="Mascher T."/>
            <person name="Medema M.H."/>
            <person name="Devos D.P."/>
            <person name="Kaster A.-K."/>
            <person name="Ovreas L."/>
            <person name="Rohde M."/>
            <person name="Galperin M.Y."/>
            <person name="Jogler C."/>
        </authorList>
    </citation>
    <scope>NUCLEOTIDE SEQUENCE [LARGE SCALE GENOMIC DNA]</scope>
    <source>
        <strain evidence="2 3">TBK1r</strain>
    </source>
</reference>
<protein>
    <recommendedName>
        <fullName evidence="4">Sialate O-acetylesterase domain-containing protein</fullName>
    </recommendedName>
</protein>
<proteinExistence type="predicted"/>
<sequence>MSLLRLAASVLLPLVAFFGAHSHAAETDGKHLFILSGQSNMQGHRPEEAFTPAVKEALGEDNVIVVQDALGGQPIQRWFKATRRWESGSPKTP</sequence>
<dbReference type="Proteomes" id="UP000318081">
    <property type="component" value="Chromosome"/>
</dbReference>
<name>A0ABX5XKR5_9BACT</name>
<feature type="signal peptide" evidence="1">
    <location>
        <begin position="1"/>
        <end position="24"/>
    </location>
</feature>
<organism evidence="2 3">
    <name type="scientific">Stieleria magnilauensis</name>
    <dbReference type="NCBI Taxonomy" id="2527963"/>
    <lineage>
        <taxon>Bacteria</taxon>
        <taxon>Pseudomonadati</taxon>
        <taxon>Planctomycetota</taxon>
        <taxon>Planctomycetia</taxon>
        <taxon>Pirellulales</taxon>
        <taxon>Pirellulaceae</taxon>
        <taxon>Stieleria</taxon>
    </lineage>
</organism>